<feature type="transmembrane region" description="Helical" evidence="1">
    <location>
        <begin position="12"/>
        <end position="36"/>
    </location>
</feature>
<keyword evidence="3" id="KW-1185">Reference proteome</keyword>
<feature type="transmembrane region" description="Helical" evidence="1">
    <location>
        <begin position="187"/>
        <end position="207"/>
    </location>
</feature>
<dbReference type="OrthoDB" id="4394845at2"/>
<keyword evidence="1" id="KW-1133">Transmembrane helix</keyword>
<dbReference type="PANTHER" id="PTHR38095">
    <property type="entry name" value="ANAEROBIC DIMETHYL SULFOXIDE REDUCTASE CHAIN YNFH"/>
    <property type="match status" value="1"/>
</dbReference>
<gene>
    <name evidence="2" type="ORF">DMP06_03710</name>
</gene>
<dbReference type="Pfam" id="PF04976">
    <property type="entry name" value="DmsC"/>
    <property type="match status" value="1"/>
</dbReference>
<dbReference type="EMBL" id="QIBX01000004">
    <property type="protein sequence ID" value="RNL40790.1"/>
    <property type="molecule type" value="Genomic_DNA"/>
</dbReference>
<dbReference type="AlphaFoldDB" id="A0A3N0B1M7"/>
<protein>
    <recommendedName>
        <fullName evidence="4">DMSO reductase</fullName>
    </recommendedName>
</protein>
<feature type="transmembrane region" description="Helical" evidence="1">
    <location>
        <begin position="227"/>
        <end position="250"/>
    </location>
</feature>
<reference evidence="3" key="1">
    <citation type="submission" date="2018-05" db="EMBL/GenBank/DDBJ databases">
        <title>Genome Sequencing of selected type strains of the family Eggerthellaceae.</title>
        <authorList>
            <person name="Danylec N."/>
            <person name="Stoll D.A."/>
            <person name="Doetsch A."/>
            <person name="Huch M."/>
        </authorList>
    </citation>
    <scope>NUCLEOTIDE SEQUENCE [LARGE SCALE GENOMIC DNA]</scope>
    <source>
        <strain evidence="3">DSM 24851</strain>
    </source>
</reference>
<keyword evidence="1" id="KW-0812">Transmembrane</keyword>
<evidence type="ECO:0000256" key="1">
    <source>
        <dbReference type="SAM" id="Phobius"/>
    </source>
</evidence>
<name>A0A3N0B1M7_9ACTN</name>
<feature type="transmembrane region" description="Helical" evidence="1">
    <location>
        <begin position="48"/>
        <end position="68"/>
    </location>
</feature>
<comment type="caution">
    <text evidence="2">The sequence shown here is derived from an EMBL/GenBank/DDBJ whole genome shotgun (WGS) entry which is preliminary data.</text>
</comment>
<dbReference type="GO" id="GO:0019645">
    <property type="term" value="P:anaerobic electron transport chain"/>
    <property type="evidence" value="ECO:0007669"/>
    <property type="project" value="InterPro"/>
</dbReference>
<dbReference type="RefSeq" id="WP_123208409.1">
    <property type="nucleotide sequence ID" value="NZ_JBHTHO010000002.1"/>
</dbReference>
<evidence type="ECO:0000313" key="2">
    <source>
        <dbReference type="EMBL" id="RNL40790.1"/>
    </source>
</evidence>
<dbReference type="GO" id="GO:0009390">
    <property type="term" value="C:dimethyl sulfoxide reductase complex"/>
    <property type="evidence" value="ECO:0007669"/>
    <property type="project" value="TreeGrafter"/>
</dbReference>
<accession>A0A3N0B1M7</accession>
<feature type="transmembrane region" description="Helical" evidence="1">
    <location>
        <begin position="119"/>
        <end position="142"/>
    </location>
</feature>
<dbReference type="GO" id="GO:0009389">
    <property type="term" value="F:dimethyl sulfoxide reductase activity"/>
    <property type="evidence" value="ECO:0007669"/>
    <property type="project" value="TreeGrafter"/>
</dbReference>
<feature type="transmembrane region" description="Helical" evidence="1">
    <location>
        <begin position="154"/>
        <end position="175"/>
    </location>
</feature>
<dbReference type="Proteomes" id="UP000269591">
    <property type="component" value="Unassembled WGS sequence"/>
</dbReference>
<dbReference type="GO" id="GO:0005886">
    <property type="term" value="C:plasma membrane"/>
    <property type="evidence" value="ECO:0007669"/>
    <property type="project" value="TreeGrafter"/>
</dbReference>
<feature type="transmembrane region" description="Helical" evidence="1">
    <location>
        <begin position="257"/>
        <end position="278"/>
    </location>
</feature>
<dbReference type="PANTHER" id="PTHR38095:SF2">
    <property type="entry name" value="ANAEROBIC DIMETHYL SULFOXIDE REDUCTASE CHAIN C"/>
    <property type="match status" value="1"/>
</dbReference>
<feature type="transmembrane region" description="Helical" evidence="1">
    <location>
        <begin position="88"/>
        <end position="107"/>
    </location>
</feature>
<keyword evidence="1" id="KW-0472">Membrane</keyword>
<dbReference type="InterPro" id="IPR007059">
    <property type="entry name" value="DmsC"/>
</dbReference>
<proteinExistence type="predicted"/>
<evidence type="ECO:0000313" key="3">
    <source>
        <dbReference type="Proteomes" id="UP000269591"/>
    </source>
</evidence>
<organism evidence="2 3">
    <name type="scientific">Slackia equolifaciens</name>
    <dbReference type="NCBI Taxonomy" id="498718"/>
    <lineage>
        <taxon>Bacteria</taxon>
        <taxon>Bacillati</taxon>
        <taxon>Actinomycetota</taxon>
        <taxon>Coriobacteriia</taxon>
        <taxon>Eggerthellales</taxon>
        <taxon>Eggerthellaceae</taxon>
        <taxon>Slackia</taxon>
    </lineage>
</organism>
<sequence length="285" mass="28542">MEAAFAEMPLALFTTLAPIGAGAFIALAAAFCAGSMTEEQSRATFKMTTIPVVVLLVGFAASFFHLASPLNAPSVLAGIGRSPLSNEIAVGSIFVIAALVFWILGLLGKLGEGARKGFAVVVAVLAVVFAVFTGMAYMMGTIVSWNTPLTSIEILGAALLGGALLGSGVLALAKADNFEGAHTARSVMFMLGLVGFVAAAVAAFGHAEYVAGLVSGIVAGADLLAPAVPYLMGALVLGIVAVACLGAASFGKSSAPMALVGAVLAIAAQLLVRLAFYACQMSVGL</sequence>
<evidence type="ECO:0008006" key="4">
    <source>
        <dbReference type="Google" id="ProtNLM"/>
    </source>
</evidence>